<keyword evidence="2" id="KW-0813">Transport</keyword>
<comment type="subcellular location">
    <subcellularLocation>
        <location evidence="1">Cell inner membrane</location>
        <topology evidence="1">Multi-pass membrane protein</topology>
    </subcellularLocation>
</comment>
<evidence type="ECO:0000259" key="8">
    <source>
        <dbReference type="PROSITE" id="PS50850"/>
    </source>
</evidence>
<evidence type="ECO:0000313" key="10">
    <source>
        <dbReference type="Proteomes" id="UP000791080"/>
    </source>
</evidence>
<dbReference type="RefSeq" id="WP_081715214.1">
    <property type="nucleotide sequence ID" value="NZ_AUBJ02000001.1"/>
</dbReference>
<evidence type="ECO:0000256" key="5">
    <source>
        <dbReference type="ARBA" id="ARBA00022989"/>
    </source>
</evidence>
<dbReference type="InterPro" id="IPR010290">
    <property type="entry name" value="TM_effector"/>
</dbReference>
<keyword evidence="6 7" id="KW-0472">Membrane</keyword>
<evidence type="ECO:0000256" key="3">
    <source>
        <dbReference type="ARBA" id="ARBA00022475"/>
    </source>
</evidence>
<evidence type="ECO:0000256" key="2">
    <source>
        <dbReference type="ARBA" id="ARBA00022448"/>
    </source>
</evidence>
<dbReference type="PANTHER" id="PTHR23513:SF9">
    <property type="entry name" value="ENTEROBACTIN EXPORTER ENTS"/>
    <property type="match status" value="1"/>
</dbReference>
<organism evidence="9 10">
    <name type="scientific">Actinoalloteichus caeruleus DSM 43889</name>
    <dbReference type="NCBI Taxonomy" id="1120930"/>
    <lineage>
        <taxon>Bacteria</taxon>
        <taxon>Bacillati</taxon>
        <taxon>Actinomycetota</taxon>
        <taxon>Actinomycetes</taxon>
        <taxon>Pseudonocardiales</taxon>
        <taxon>Pseudonocardiaceae</taxon>
        <taxon>Actinoalloteichus</taxon>
        <taxon>Actinoalloteichus cyanogriseus</taxon>
    </lineage>
</organism>
<feature type="transmembrane region" description="Helical" evidence="7">
    <location>
        <begin position="312"/>
        <end position="329"/>
    </location>
</feature>
<sequence length="432" mass="44613">MVSEQSLSDPEDPPEREPRRSLWSRVVLDTTPLRVAPFRRLWLSTVVTSLGAQFAAVAVPKQLFDITGSSAYVGLAGLFGLVPLLVFGLWGGAVADWMDRRDLMLVTNSGIALTALLLWSQALAGTTSVWLVLGLFALQQAFFAVNMPARVAAVARLIPPAQLPAAQALTATVAQLGAVVGPLLAGVLLPFVGLATLYLVDAVALGAALWAVWRLPAMPPLAGAPRRPGLRSVVEGFRYLSGHRVLLAGLLVDVIAMVAGMPRALFPEMAERTFGDPPGGGAALGLLFAAIPAGAFACGLLSGWVTRVARQGVGLTVAVIVWGLAVIGFGLAGSLWLAVAFLALGGAADLVSSVYRGAMLQVAATDEMRGRMQGVFTVVVAGGPRLADVLHGTAAAAIGTATAVVGGGVLVVLLTVVAVCALPALWRYRAPS</sequence>
<dbReference type="InterPro" id="IPR036259">
    <property type="entry name" value="MFS_trans_sf"/>
</dbReference>
<dbReference type="PANTHER" id="PTHR23513">
    <property type="entry name" value="INTEGRAL MEMBRANE EFFLUX PROTEIN-RELATED"/>
    <property type="match status" value="1"/>
</dbReference>
<evidence type="ECO:0000256" key="6">
    <source>
        <dbReference type="ARBA" id="ARBA00023136"/>
    </source>
</evidence>
<accession>A0ABT1JK32</accession>
<dbReference type="Gene3D" id="1.20.1250.20">
    <property type="entry name" value="MFS general substrate transporter like domains"/>
    <property type="match status" value="1"/>
</dbReference>
<dbReference type="EMBL" id="AUBJ02000001">
    <property type="protein sequence ID" value="MCP2332521.1"/>
    <property type="molecule type" value="Genomic_DNA"/>
</dbReference>
<dbReference type="InterPro" id="IPR020846">
    <property type="entry name" value="MFS_dom"/>
</dbReference>
<dbReference type="Proteomes" id="UP000791080">
    <property type="component" value="Unassembled WGS sequence"/>
</dbReference>
<proteinExistence type="predicted"/>
<dbReference type="SUPFAM" id="SSF103473">
    <property type="entry name" value="MFS general substrate transporter"/>
    <property type="match status" value="1"/>
</dbReference>
<comment type="caution">
    <text evidence="9">The sequence shown here is derived from an EMBL/GenBank/DDBJ whole genome shotgun (WGS) entry which is preliminary data.</text>
</comment>
<evidence type="ECO:0000256" key="4">
    <source>
        <dbReference type="ARBA" id="ARBA00022692"/>
    </source>
</evidence>
<dbReference type="Pfam" id="PF05977">
    <property type="entry name" value="MFS_3"/>
    <property type="match status" value="1"/>
</dbReference>
<feature type="transmembrane region" description="Helical" evidence="7">
    <location>
        <begin position="71"/>
        <end position="91"/>
    </location>
</feature>
<evidence type="ECO:0000313" key="9">
    <source>
        <dbReference type="EMBL" id="MCP2332521.1"/>
    </source>
</evidence>
<evidence type="ECO:0000256" key="7">
    <source>
        <dbReference type="SAM" id="Phobius"/>
    </source>
</evidence>
<name>A0ABT1JK32_ACTCY</name>
<reference evidence="9 10" key="1">
    <citation type="submission" date="2022-06" db="EMBL/GenBank/DDBJ databases">
        <title>Genomic Encyclopedia of Type Strains, Phase I: the one thousand microbial genomes (KMG-I) project.</title>
        <authorList>
            <person name="Kyrpides N."/>
        </authorList>
    </citation>
    <scope>NUCLEOTIDE SEQUENCE [LARGE SCALE GENOMIC DNA]</scope>
    <source>
        <strain evidence="9 10">DSM 43889</strain>
    </source>
</reference>
<gene>
    <name evidence="9" type="ORF">G443_002791</name>
</gene>
<feature type="transmembrane region" description="Helical" evidence="7">
    <location>
        <begin position="404"/>
        <end position="426"/>
    </location>
</feature>
<keyword evidence="10" id="KW-1185">Reference proteome</keyword>
<evidence type="ECO:0000256" key="1">
    <source>
        <dbReference type="ARBA" id="ARBA00004429"/>
    </source>
</evidence>
<dbReference type="CDD" id="cd06173">
    <property type="entry name" value="MFS_MefA_like"/>
    <property type="match status" value="1"/>
</dbReference>
<feature type="transmembrane region" description="Helical" evidence="7">
    <location>
        <begin position="168"/>
        <end position="189"/>
    </location>
</feature>
<feature type="transmembrane region" description="Helical" evidence="7">
    <location>
        <begin position="282"/>
        <end position="305"/>
    </location>
</feature>
<feature type="domain" description="Major facilitator superfamily (MFS) profile" evidence="8">
    <location>
        <begin position="237"/>
        <end position="432"/>
    </location>
</feature>
<keyword evidence="3" id="KW-1003">Cell membrane</keyword>
<feature type="transmembrane region" description="Helical" evidence="7">
    <location>
        <begin position="245"/>
        <end position="262"/>
    </location>
</feature>
<protein>
    <submittedName>
        <fullName evidence="9">Transmembrane secretion effector</fullName>
    </submittedName>
</protein>
<keyword evidence="5 7" id="KW-1133">Transmembrane helix</keyword>
<keyword evidence="4 7" id="KW-0812">Transmembrane</keyword>
<dbReference type="PROSITE" id="PS50850">
    <property type="entry name" value="MFS"/>
    <property type="match status" value="1"/>
</dbReference>